<reference evidence="1 2" key="1">
    <citation type="submission" date="2023-06" db="EMBL/GenBank/DDBJ databases">
        <title>Paenibacillus polygonum sp. nov., an endophytic bacterium, isolated from Polygonum lapathifolium L. in Nanji Wetland National Nature Reserve, South of Poyang Lake, Jiangxi Province, China.</title>
        <authorList>
            <person name="Yu Z."/>
        </authorList>
    </citation>
    <scope>NUCLEOTIDE SEQUENCE [LARGE SCALE GENOMIC DNA]</scope>
    <source>
        <strain evidence="1 2">C31</strain>
    </source>
</reference>
<evidence type="ECO:0000313" key="1">
    <source>
        <dbReference type="EMBL" id="WIV20957.1"/>
    </source>
</evidence>
<gene>
    <name evidence="1" type="ORF">QPK24_09945</name>
</gene>
<dbReference type="EMBL" id="CP127162">
    <property type="protein sequence ID" value="WIV20957.1"/>
    <property type="molecule type" value="Genomic_DNA"/>
</dbReference>
<protein>
    <recommendedName>
        <fullName evidence="3">GNAT family N-acetyltransferase</fullName>
    </recommendedName>
</protein>
<name>A0ABY8X5Z4_9BACL</name>
<evidence type="ECO:0008006" key="3">
    <source>
        <dbReference type="Google" id="ProtNLM"/>
    </source>
</evidence>
<dbReference type="RefSeq" id="WP_285748293.1">
    <property type="nucleotide sequence ID" value="NZ_CP127162.1"/>
</dbReference>
<keyword evidence="2" id="KW-1185">Reference proteome</keyword>
<proteinExistence type="predicted"/>
<organism evidence="1 2">
    <name type="scientific">Paenibacillus polygoni</name>
    <dbReference type="NCBI Taxonomy" id="3050112"/>
    <lineage>
        <taxon>Bacteria</taxon>
        <taxon>Bacillati</taxon>
        <taxon>Bacillota</taxon>
        <taxon>Bacilli</taxon>
        <taxon>Bacillales</taxon>
        <taxon>Paenibacillaceae</taxon>
        <taxon>Paenibacillus</taxon>
    </lineage>
</organism>
<accession>A0ABY8X5Z4</accession>
<dbReference type="Proteomes" id="UP001236415">
    <property type="component" value="Chromosome"/>
</dbReference>
<evidence type="ECO:0000313" key="2">
    <source>
        <dbReference type="Proteomes" id="UP001236415"/>
    </source>
</evidence>
<sequence>MGQIVLKPYEDSCHEQVVQLYLAVTAKYKHAIFWWPGPEENHTNVYLAFDGEILAG</sequence>